<gene>
    <name evidence="1" type="ORF">A0H81_11327</name>
</gene>
<sequence length="75" mass="8487">MIAIKRVDPIGTAHYATAVLGASLARQEAVHKGRMQVYQRNIHLYSLYISMKEQAKYGVYTTDNRTKTETTQGLQ</sequence>
<comment type="caution">
    <text evidence="1">The sequence shown here is derived from an EMBL/GenBank/DDBJ whole genome shotgun (WGS) entry which is preliminary data.</text>
</comment>
<proteinExistence type="predicted"/>
<accession>A0A1C7LVH2</accession>
<dbReference type="EMBL" id="LUGG01000019">
    <property type="protein sequence ID" value="OBZ68765.1"/>
    <property type="molecule type" value="Genomic_DNA"/>
</dbReference>
<dbReference type="AlphaFoldDB" id="A0A1C7LVH2"/>
<organism evidence="1 2">
    <name type="scientific">Grifola frondosa</name>
    <name type="common">Maitake</name>
    <name type="synonym">Polyporus frondosus</name>
    <dbReference type="NCBI Taxonomy" id="5627"/>
    <lineage>
        <taxon>Eukaryota</taxon>
        <taxon>Fungi</taxon>
        <taxon>Dikarya</taxon>
        <taxon>Basidiomycota</taxon>
        <taxon>Agaricomycotina</taxon>
        <taxon>Agaricomycetes</taxon>
        <taxon>Polyporales</taxon>
        <taxon>Grifolaceae</taxon>
        <taxon>Grifola</taxon>
    </lineage>
</organism>
<protein>
    <submittedName>
        <fullName evidence="1">Uncharacterized protein</fullName>
    </submittedName>
</protein>
<evidence type="ECO:0000313" key="2">
    <source>
        <dbReference type="Proteomes" id="UP000092993"/>
    </source>
</evidence>
<keyword evidence="2" id="KW-1185">Reference proteome</keyword>
<reference evidence="1 2" key="1">
    <citation type="submission" date="2016-03" db="EMBL/GenBank/DDBJ databases">
        <title>Whole genome sequencing of Grifola frondosa 9006-11.</title>
        <authorList>
            <person name="Min B."/>
            <person name="Park H."/>
            <person name="Kim J.-G."/>
            <person name="Cho H."/>
            <person name="Oh Y.-L."/>
            <person name="Kong W.-S."/>
            <person name="Choi I.-G."/>
        </authorList>
    </citation>
    <scope>NUCLEOTIDE SEQUENCE [LARGE SCALE GENOMIC DNA]</scope>
    <source>
        <strain evidence="1 2">9006-11</strain>
    </source>
</reference>
<dbReference type="Proteomes" id="UP000092993">
    <property type="component" value="Unassembled WGS sequence"/>
</dbReference>
<evidence type="ECO:0000313" key="1">
    <source>
        <dbReference type="EMBL" id="OBZ68765.1"/>
    </source>
</evidence>
<name>A0A1C7LVH2_GRIFR</name>